<evidence type="ECO:0000313" key="1">
    <source>
        <dbReference type="EMBL" id="CDW85284.1"/>
    </source>
</evidence>
<name>A0A078ASW9_STYLE</name>
<organism evidence="1 2">
    <name type="scientific">Stylonychia lemnae</name>
    <name type="common">Ciliate</name>
    <dbReference type="NCBI Taxonomy" id="5949"/>
    <lineage>
        <taxon>Eukaryota</taxon>
        <taxon>Sar</taxon>
        <taxon>Alveolata</taxon>
        <taxon>Ciliophora</taxon>
        <taxon>Intramacronucleata</taxon>
        <taxon>Spirotrichea</taxon>
        <taxon>Stichotrichia</taxon>
        <taxon>Sporadotrichida</taxon>
        <taxon>Oxytrichidae</taxon>
        <taxon>Stylonychinae</taxon>
        <taxon>Stylonychia</taxon>
    </lineage>
</organism>
<sequence length="119" mass="13752">MPFIKLVKEISQKWKEEQDLAESEESLDQLQDYLDTNNITYVLYESDEIQKFELRDEDALVLSQDQKLQGFGDQCLNDVTVGKDGSLWGLACDDNSEFDGIISQVVQWVDKNEEWVALQ</sequence>
<proteinExistence type="predicted"/>
<evidence type="ECO:0000313" key="2">
    <source>
        <dbReference type="Proteomes" id="UP000039865"/>
    </source>
</evidence>
<keyword evidence="2" id="KW-1185">Reference proteome</keyword>
<accession>A0A078ASW9</accession>
<dbReference type="InParanoid" id="A0A078ASW9"/>
<reference evidence="1 2" key="1">
    <citation type="submission" date="2014-06" db="EMBL/GenBank/DDBJ databases">
        <authorList>
            <person name="Swart Estienne"/>
        </authorList>
    </citation>
    <scope>NUCLEOTIDE SEQUENCE [LARGE SCALE GENOMIC DNA]</scope>
    <source>
        <strain evidence="1 2">130c</strain>
    </source>
</reference>
<dbReference type="AlphaFoldDB" id="A0A078ASW9"/>
<dbReference type="Proteomes" id="UP000039865">
    <property type="component" value="Unassembled WGS sequence"/>
</dbReference>
<protein>
    <submittedName>
        <fullName evidence="1">Uncharacterized protein</fullName>
    </submittedName>
</protein>
<dbReference type="EMBL" id="CCKQ01013598">
    <property type="protein sequence ID" value="CDW85284.1"/>
    <property type="molecule type" value="Genomic_DNA"/>
</dbReference>
<gene>
    <name evidence="1" type="primary">Contig3745.g4004</name>
    <name evidence="1" type="ORF">STYLEM_14358</name>
</gene>